<feature type="region of interest" description="Disordered" evidence="1">
    <location>
        <begin position="1"/>
        <end position="60"/>
    </location>
</feature>
<accession>A0A061GVT9</accession>
<reference evidence="2 3" key="1">
    <citation type="journal article" date="2013" name="Genome Biol.">
        <title>The genome sequence of the most widely cultivated cacao type and its use to identify candidate genes regulating pod color.</title>
        <authorList>
            <person name="Motamayor J.C."/>
            <person name="Mockaitis K."/>
            <person name="Schmutz J."/>
            <person name="Haiminen N."/>
            <person name="Iii D.L."/>
            <person name="Cornejo O."/>
            <person name="Findley S.D."/>
            <person name="Zheng P."/>
            <person name="Utro F."/>
            <person name="Royaert S."/>
            <person name="Saski C."/>
            <person name="Jenkins J."/>
            <person name="Podicheti R."/>
            <person name="Zhao M."/>
            <person name="Scheffler B.E."/>
            <person name="Stack J.C."/>
            <person name="Feltus F.A."/>
            <person name="Mustiga G.M."/>
            <person name="Amores F."/>
            <person name="Phillips W."/>
            <person name="Marelli J.P."/>
            <person name="May G.D."/>
            <person name="Shapiro H."/>
            <person name="Ma J."/>
            <person name="Bustamante C.D."/>
            <person name="Schnell R.J."/>
            <person name="Main D."/>
            <person name="Gilbert D."/>
            <person name="Parida L."/>
            <person name="Kuhn D.N."/>
        </authorList>
    </citation>
    <scope>NUCLEOTIDE SEQUENCE [LARGE SCALE GENOMIC DNA]</scope>
    <source>
        <strain evidence="3">cv. Matina 1-6</strain>
    </source>
</reference>
<name>A0A061GVT9_THECC</name>
<evidence type="ECO:0000256" key="1">
    <source>
        <dbReference type="SAM" id="MobiDB-lite"/>
    </source>
</evidence>
<dbReference type="EMBL" id="CM001887">
    <property type="protein sequence ID" value="EOY33538.1"/>
    <property type="molecule type" value="Genomic_DNA"/>
</dbReference>
<dbReference type="InParanoid" id="A0A061GVT9"/>
<dbReference type="AlphaFoldDB" id="A0A061GVT9"/>
<dbReference type="OMA" id="RESHVME"/>
<dbReference type="STRING" id="3641.A0A061GVT9"/>
<gene>
    <name evidence="2" type="ORF">TCM_041487</name>
</gene>
<evidence type="ECO:0000313" key="3">
    <source>
        <dbReference type="Proteomes" id="UP000026915"/>
    </source>
</evidence>
<feature type="region of interest" description="Disordered" evidence="1">
    <location>
        <begin position="487"/>
        <end position="517"/>
    </location>
</feature>
<dbReference type="PANTHER" id="PTHR46619">
    <property type="entry name" value="RNA RECOGNITION MOTIF XS DOMAIN PROTEIN-RELATED"/>
    <property type="match status" value="1"/>
</dbReference>
<feature type="compositionally biased region" description="Basic residues" evidence="1">
    <location>
        <begin position="14"/>
        <end position="25"/>
    </location>
</feature>
<evidence type="ECO:0000313" key="2">
    <source>
        <dbReference type="EMBL" id="EOY33538.1"/>
    </source>
</evidence>
<feature type="compositionally biased region" description="Basic and acidic residues" evidence="1">
    <location>
        <begin position="495"/>
        <end position="510"/>
    </location>
</feature>
<feature type="compositionally biased region" description="Basic and acidic residues" evidence="1">
    <location>
        <begin position="1"/>
        <end position="10"/>
    </location>
</feature>
<dbReference type="Proteomes" id="UP000026915">
    <property type="component" value="Chromosome 9"/>
</dbReference>
<dbReference type="Gramene" id="EOY33538">
    <property type="protein sequence ID" value="EOY33538"/>
    <property type="gene ID" value="TCM_041487"/>
</dbReference>
<dbReference type="HOGENOM" id="CLU_335689_0_0_1"/>
<sequence length="850" mass="97372">MSSSTRRDSTYSKTRARSPPRRSRIRDRSSGSKLSEAERLSGLEDQQRGKKSNHADDDREICAKKLSEFNESLRRQGQSTSTKFQWDHLLPDNSGKAVAAATTSKQELAVRNERTTRTYSMSPMGIVLTEENRFIDSKPPPLKEMESGFSYNGEDFWYPEVGNRGVTNEAVGFSGEKLGFDSPSVIAEMARNRIRKTERVTELAYRKMERVRSGASLVDSIIDKIDAAGENRPLELDRRFSLPQQYMTGQKGEGLHGERHQPREDCSRHAFTQRYLGFSGQGEDVVGFRMNHSQSANGAFFHGAREQFEEDCGHLLPQIYPDLKEKSHGNETEQENEVLGCRMNHAQSQNGAGFNGKSQQFQYYVHLTEKSHEMEQENEDLVSSMNCQQSQKTAPFLGKRQELPEDFGYSLPQNYLNFGRESHVMEQTNDAFSPRRNRPQAQKKALLTGESQGLTEDYGHSLSQHYLDFNVESQERQPENELLGIRMKHPHKRKEAPLHGEKQEPQEDGGHSLPRAYFGLSGESLVMEKENETKASRMNHPRDQKGANFNGESLQLQQDCALESNSLPKQDDYVHTTEGRTEQISVTEEIHPKKRIIDLRKITESRISRTSDASDDEILDIGYGGEQWSDEDFEQKLLLRNSGSERPQDERATLLDELPSQRNVIDCDYQFSSPHTQEFAHPSNRKSVKQRLGPPCHGHNPYPSTRKSIKQRLGPPCHVHNPNYMPRVERHKMRKLLQENVNDFPEGVQARDVDLRHLKRGRTEPPEDSEEFEQQIHGAFVKFVKILNENPAQRRKYREKGEAGTLKCCVCGRYVTYQPSLSFDLLTHFLGSSLEQISWLYVFILSYVFH</sequence>
<dbReference type="PANTHER" id="PTHR46619:SF2">
    <property type="entry name" value="XS DOMAIN PROTEIN"/>
    <property type="match status" value="1"/>
</dbReference>
<evidence type="ECO:0008006" key="4">
    <source>
        <dbReference type="Google" id="ProtNLM"/>
    </source>
</evidence>
<organism evidence="2 3">
    <name type="scientific">Theobroma cacao</name>
    <name type="common">Cacao</name>
    <name type="synonym">Cocoa</name>
    <dbReference type="NCBI Taxonomy" id="3641"/>
    <lineage>
        <taxon>Eukaryota</taxon>
        <taxon>Viridiplantae</taxon>
        <taxon>Streptophyta</taxon>
        <taxon>Embryophyta</taxon>
        <taxon>Tracheophyta</taxon>
        <taxon>Spermatophyta</taxon>
        <taxon>Magnoliopsida</taxon>
        <taxon>eudicotyledons</taxon>
        <taxon>Gunneridae</taxon>
        <taxon>Pentapetalae</taxon>
        <taxon>rosids</taxon>
        <taxon>malvids</taxon>
        <taxon>Malvales</taxon>
        <taxon>Malvaceae</taxon>
        <taxon>Byttnerioideae</taxon>
        <taxon>Theobroma</taxon>
    </lineage>
</organism>
<keyword evidence="3" id="KW-1185">Reference proteome</keyword>
<feature type="compositionally biased region" description="Basic and acidic residues" evidence="1">
    <location>
        <begin position="26"/>
        <end position="60"/>
    </location>
</feature>
<protein>
    <recommendedName>
        <fullName evidence="4">XS domain-containing protein</fullName>
    </recommendedName>
</protein>
<proteinExistence type="predicted"/>
<feature type="region of interest" description="Disordered" evidence="1">
    <location>
        <begin position="674"/>
        <end position="724"/>
    </location>
</feature>